<dbReference type="AlphaFoldDB" id="A0A916SKJ4"/>
<keyword evidence="15" id="KW-1185">Reference proteome</keyword>
<dbReference type="EMBL" id="BMHH01000017">
    <property type="protein sequence ID" value="GGB04434.1"/>
    <property type="molecule type" value="Genomic_DNA"/>
</dbReference>
<dbReference type="Pfam" id="PF08352">
    <property type="entry name" value="oligo_HPY"/>
    <property type="match status" value="1"/>
</dbReference>
<dbReference type="GO" id="GO:0055085">
    <property type="term" value="P:transmembrane transport"/>
    <property type="evidence" value="ECO:0007669"/>
    <property type="project" value="UniProtKB-ARBA"/>
</dbReference>
<dbReference type="SMART" id="SM00382">
    <property type="entry name" value="AAA"/>
    <property type="match status" value="1"/>
</dbReference>
<dbReference type="InterPro" id="IPR013563">
    <property type="entry name" value="Oligopep_ABC_C"/>
</dbReference>
<evidence type="ECO:0000256" key="10">
    <source>
        <dbReference type="ARBA" id="ARBA00022967"/>
    </source>
</evidence>
<dbReference type="GO" id="GO:0015031">
    <property type="term" value="P:protein transport"/>
    <property type="evidence" value="ECO:0007669"/>
    <property type="project" value="UniProtKB-KW"/>
</dbReference>
<keyword evidence="9" id="KW-0653">Protein transport</keyword>
<dbReference type="InterPro" id="IPR027417">
    <property type="entry name" value="P-loop_NTPase"/>
</dbReference>
<evidence type="ECO:0000256" key="8">
    <source>
        <dbReference type="ARBA" id="ARBA00022856"/>
    </source>
</evidence>
<evidence type="ECO:0000256" key="12">
    <source>
        <dbReference type="ARBA" id="ARBA00025070"/>
    </source>
</evidence>
<dbReference type="InterPro" id="IPR017871">
    <property type="entry name" value="ABC_transporter-like_CS"/>
</dbReference>
<dbReference type="GO" id="GO:0015833">
    <property type="term" value="P:peptide transport"/>
    <property type="evidence" value="ECO:0007669"/>
    <property type="project" value="UniProtKB-KW"/>
</dbReference>
<dbReference type="PROSITE" id="PS00211">
    <property type="entry name" value="ABC_TRANSPORTER_1"/>
    <property type="match status" value="1"/>
</dbReference>
<evidence type="ECO:0000256" key="5">
    <source>
        <dbReference type="ARBA" id="ARBA00022519"/>
    </source>
</evidence>
<dbReference type="GO" id="GO:0005886">
    <property type="term" value="C:plasma membrane"/>
    <property type="evidence" value="ECO:0007669"/>
    <property type="project" value="UniProtKB-SubCell"/>
</dbReference>
<comment type="caution">
    <text evidence="14">The sequence shown here is derived from an EMBL/GenBank/DDBJ whole genome shotgun (WGS) entry which is preliminary data.</text>
</comment>
<dbReference type="CDD" id="cd03257">
    <property type="entry name" value="ABC_NikE_OppD_transporters"/>
    <property type="match status" value="1"/>
</dbReference>
<dbReference type="InterPro" id="IPR050319">
    <property type="entry name" value="ABC_transp_ATP-bind"/>
</dbReference>
<evidence type="ECO:0000256" key="6">
    <source>
        <dbReference type="ARBA" id="ARBA00022741"/>
    </source>
</evidence>
<dbReference type="NCBIfam" id="TIGR01727">
    <property type="entry name" value="oligo_HPY"/>
    <property type="match status" value="1"/>
</dbReference>
<evidence type="ECO:0000313" key="15">
    <source>
        <dbReference type="Proteomes" id="UP000646478"/>
    </source>
</evidence>
<reference evidence="14" key="1">
    <citation type="journal article" date="2014" name="Int. J. Syst. Evol. Microbiol.">
        <title>Complete genome sequence of Corynebacterium casei LMG S-19264T (=DSM 44701T), isolated from a smear-ripened cheese.</title>
        <authorList>
            <consortium name="US DOE Joint Genome Institute (JGI-PGF)"/>
            <person name="Walter F."/>
            <person name="Albersmeier A."/>
            <person name="Kalinowski J."/>
            <person name="Ruckert C."/>
        </authorList>
    </citation>
    <scope>NUCLEOTIDE SEQUENCE</scope>
    <source>
        <strain evidence="14">CGMCC 1.15082</strain>
    </source>
</reference>
<keyword evidence="7 14" id="KW-0067">ATP-binding</keyword>
<proteinExistence type="inferred from homology"/>
<keyword evidence="6" id="KW-0547">Nucleotide-binding</keyword>
<dbReference type="FunFam" id="3.40.50.300:FF:000016">
    <property type="entry name" value="Oligopeptide ABC transporter ATP-binding component"/>
    <property type="match status" value="1"/>
</dbReference>
<evidence type="ECO:0000256" key="1">
    <source>
        <dbReference type="ARBA" id="ARBA00004417"/>
    </source>
</evidence>
<comment type="function">
    <text evidence="12">Probably part of an ABC transporter complex that could be involved in peptide import. Probably responsible for energy coupling to the transport system.</text>
</comment>
<dbReference type="Gene3D" id="3.40.50.300">
    <property type="entry name" value="P-loop containing nucleotide triphosphate hydrolases"/>
    <property type="match status" value="1"/>
</dbReference>
<keyword evidence="11" id="KW-0472">Membrane</keyword>
<dbReference type="GO" id="GO:0005524">
    <property type="term" value="F:ATP binding"/>
    <property type="evidence" value="ECO:0007669"/>
    <property type="project" value="UniProtKB-KW"/>
</dbReference>
<dbReference type="PANTHER" id="PTHR43776:SF7">
    <property type="entry name" value="D,D-DIPEPTIDE TRANSPORT ATP-BINDING PROTEIN DDPF-RELATED"/>
    <property type="match status" value="1"/>
</dbReference>
<evidence type="ECO:0000256" key="4">
    <source>
        <dbReference type="ARBA" id="ARBA00022475"/>
    </source>
</evidence>
<dbReference type="PROSITE" id="PS50893">
    <property type="entry name" value="ABC_TRANSPORTER_2"/>
    <property type="match status" value="1"/>
</dbReference>
<dbReference type="InterPro" id="IPR003439">
    <property type="entry name" value="ABC_transporter-like_ATP-bd"/>
</dbReference>
<evidence type="ECO:0000313" key="14">
    <source>
        <dbReference type="EMBL" id="GGB04434.1"/>
    </source>
</evidence>
<accession>A0A916SKJ4</accession>
<evidence type="ECO:0000259" key="13">
    <source>
        <dbReference type="PROSITE" id="PS50893"/>
    </source>
</evidence>
<comment type="subcellular location">
    <subcellularLocation>
        <location evidence="1">Cell inner membrane</location>
        <topology evidence="1">Peripheral membrane protein</topology>
    </subcellularLocation>
</comment>
<name>A0A916SKJ4_9HYPH</name>
<keyword evidence="10" id="KW-1278">Translocase</keyword>
<dbReference type="InterPro" id="IPR003593">
    <property type="entry name" value="AAA+_ATPase"/>
</dbReference>
<dbReference type="GO" id="GO:0016887">
    <property type="term" value="F:ATP hydrolysis activity"/>
    <property type="evidence" value="ECO:0007669"/>
    <property type="project" value="InterPro"/>
</dbReference>
<keyword evidence="3" id="KW-0813">Transport</keyword>
<dbReference type="RefSeq" id="WP_188825573.1">
    <property type="nucleotide sequence ID" value="NZ_BMHH01000017.1"/>
</dbReference>
<evidence type="ECO:0000256" key="7">
    <source>
        <dbReference type="ARBA" id="ARBA00022840"/>
    </source>
</evidence>
<gene>
    <name evidence="14" type="ORF">GCM10011491_35690</name>
</gene>
<dbReference type="Pfam" id="PF00005">
    <property type="entry name" value="ABC_tran"/>
    <property type="match status" value="1"/>
</dbReference>
<dbReference type="Proteomes" id="UP000646478">
    <property type="component" value="Unassembled WGS sequence"/>
</dbReference>
<evidence type="ECO:0000256" key="3">
    <source>
        <dbReference type="ARBA" id="ARBA00022448"/>
    </source>
</evidence>
<keyword evidence="5" id="KW-0997">Cell inner membrane</keyword>
<evidence type="ECO:0000256" key="11">
    <source>
        <dbReference type="ARBA" id="ARBA00023136"/>
    </source>
</evidence>
<feature type="domain" description="ABC transporter" evidence="13">
    <location>
        <begin position="14"/>
        <end position="253"/>
    </location>
</feature>
<keyword evidence="4" id="KW-1003">Cell membrane</keyword>
<evidence type="ECO:0000256" key="2">
    <source>
        <dbReference type="ARBA" id="ARBA00005417"/>
    </source>
</evidence>
<dbReference type="SUPFAM" id="SSF52540">
    <property type="entry name" value="P-loop containing nucleoside triphosphate hydrolases"/>
    <property type="match status" value="1"/>
</dbReference>
<dbReference type="PANTHER" id="PTHR43776">
    <property type="entry name" value="TRANSPORT ATP-BINDING PROTEIN"/>
    <property type="match status" value="1"/>
</dbReference>
<organism evidence="14 15">
    <name type="scientific">Brucella endophytica</name>
    <dbReference type="NCBI Taxonomy" id="1963359"/>
    <lineage>
        <taxon>Bacteria</taxon>
        <taxon>Pseudomonadati</taxon>
        <taxon>Pseudomonadota</taxon>
        <taxon>Alphaproteobacteria</taxon>
        <taxon>Hyphomicrobiales</taxon>
        <taxon>Brucellaceae</taxon>
        <taxon>Brucella/Ochrobactrum group</taxon>
        <taxon>Brucella</taxon>
    </lineage>
</organism>
<keyword evidence="8" id="KW-0571">Peptide transport</keyword>
<sequence length="321" mass="34469">MNGVNPQVSDAPVLDVRGLSKSFKAVCAVRNVSFSVARGQTFGIVGESGSGKSTTARLVLRLIEPTAGKIHFQGADLAAMKREELRRQRRHMQMIFQDPFGSLNGRMTVRETLVEPQLVHGIGTPASRIETARSMLAEVGLPSAALDRFPHEFSGGQRQRIAIARALATGPDLIVADEPVSALDVSVQAQVLNLMRDIQDRHGTTLLFISHDLRVVQFMCDIIAVMYLGEIVEQGPRDRLYGAPAHPYTQALLASAPGKGSGKRTRLTGEIPSAHAAPSGCAFRTRCPHAHERCAREAPAMHALGSGQQAACHLFDGAASA</sequence>
<evidence type="ECO:0000256" key="9">
    <source>
        <dbReference type="ARBA" id="ARBA00022927"/>
    </source>
</evidence>
<comment type="similarity">
    <text evidence="2">Belongs to the ABC transporter superfamily.</text>
</comment>
<reference evidence="14" key="2">
    <citation type="submission" date="2020-09" db="EMBL/GenBank/DDBJ databases">
        <authorList>
            <person name="Sun Q."/>
            <person name="Zhou Y."/>
        </authorList>
    </citation>
    <scope>NUCLEOTIDE SEQUENCE</scope>
    <source>
        <strain evidence="14">CGMCC 1.15082</strain>
    </source>
</reference>
<protein>
    <submittedName>
        <fullName evidence="14">ABC transporter ATP-binding protein</fullName>
    </submittedName>
</protein>